<dbReference type="EMBL" id="OZ023703">
    <property type="protein sequence ID" value="CAK9871525.1"/>
    <property type="molecule type" value="Genomic_DNA"/>
</dbReference>
<proteinExistence type="inferred from homology"/>
<evidence type="ECO:0000256" key="4">
    <source>
        <dbReference type="RuleBase" id="RU362057"/>
    </source>
</evidence>
<comment type="similarity">
    <text evidence="1 3">Belongs to the UDP-glycosyltransferase family.</text>
</comment>
<dbReference type="SUPFAM" id="SSF53756">
    <property type="entry name" value="UDP-Glycosyltransferase/glycogen phosphorylase"/>
    <property type="match status" value="1"/>
</dbReference>
<sequence>MVVDCKQNHGFLEFRVEAIAPLPPHVVVFPFPAQGHIRPFEHFAKRLVADYAISVTFVTTTLHLDRARQWSEDSSKTLTPAPHHQRNHKIQLVCLDLPEEYGEVTAANFLALAEALRNRRDAFAELMKGLMMGACSSPSDSNAAGIIIDAADPAATAPPPSPDLHFGPPLCIISDMFLGWTQDIADEFKVPRYCLSSSPTHFISLLFALRELNVQGRIPAKKIVGGKPYTIPGMPPIAPLELPRNLQGDIKNAEFFLYQGECLWRAAGVLVNSVYELESSIIEGLQDYILLQEVHSNNNNNKKRILTIGPLAEEIGCQASAREKPQAVDDNDNECLQWLSKQGRESVLYICFGTITAQGKQQMSEIAHGLESSGVHFLWVVRVLKNCENGTIIDVAKLLPEGFIERTKHRGLVYSSWAPQLQILAHPAVKGFLTHCGWNSIMEGIAMGVPMIAWPNYGEQMMNCRLCVDILNIAIPVQKTTGEFEEIIGQDEVKRIAALLMEDMETAHFLKKNVETLSKSMAAAHAHGGSSKANLDLFVDELNSMTSLTSIML</sequence>
<dbReference type="InterPro" id="IPR035595">
    <property type="entry name" value="UDP_glycos_trans_CS"/>
</dbReference>
<reference evidence="5 6" key="1">
    <citation type="submission" date="2024-03" db="EMBL/GenBank/DDBJ databases">
        <authorList>
            <consortium name="ELIXIR-Norway"/>
            <consortium name="Elixir Norway"/>
        </authorList>
    </citation>
    <scope>NUCLEOTIDE SEQUENCE [LARGE SCALE GENOMIC DNA]</scope>
</reference>
<keyword evidence="2 3" id="KW-0808">Transferase</keyword>
<dbReference type="PANTHER" id="PTHR48045">
    <property type="entry name" value="UDP-GLYCOSYLTRANSFERASE 72B1"/>
    <property type="match status" value="1"/>
</dbReference>
<dbReference type="Proteomes" id="UP001497522">
    <property type="component" value="Chromosome 2"/>
</dbReference>
<dbReference type="Pfam" id="PF00201">
    <property type="entry name" value="UDPGT"/>
    <property type="match status" value="1"/>
</dbReference>
<protein>
    <recommendedName>
        <fullName evidence="4">Glycosyltransferase</fullName>
        <ecNumber evidence="4">2.4.1.-</ecNumber>
    </recommendedName>
</protein>
<evidence type="ECO:0000256" key="2">
    <source>
        <dbReference type="ARBA" id="ARBA00022679"/>
    </source>
</evidence>
<keyword evidence="3" id="KW-0328">Glycosyltransferase</keyword>
<evidence type="ECO:0000313" key="6">
    <source>
        <dbReference type="Proteomes" id="UP001497522"/>
    </source>
</evidence>
<evidence type="ECO:0000256" key="3">
    <source>
        <dbReference type="RuleBase" id="RU003718"/>
    </source>
</evidence>
<dbReference type="Gene3D" id="3.40.50.2000">
    <property type="entry name" value="Glycogen Phosphorylase B"/>
    <property type="match status" value="3"/>
</dbReference>
<dbReference type="PANTHER" id="PTHR48045:SF34">
    <property type="entry name" value="ISOFLAVONE 7-O-GLUCOSYLTRANSFERASE 1-LIKE"/>
    <property type="match status" value="1"/>
</dbReference>
<accession>A0ABP1B8S4</accession>
<gene>
    <name evidence="5" type="ORF">CSSPJE1EN2_LOCUS14193</name>
</gene>
<keyword evidence="6" id="KW-1185">Reference proteome</keyword>
<dbReference type="EC" id="2.4.1.-" evidence="4"/>
<evidence type="ECO:0000256" key="1">
    <source>
        <dbReference type="ARBA" id="ARBA00009995"/>
    </source>
</evidence>
<dbReference type="CDD" id="cd03784">
    <property type="entry name" value="GT1_Gtf-like"/>
    <property type="match status" value="1"/>
</dbReference>
<evidence type="ECO:0000313" key="5">
    <source>
        <dbReference type="EMBL" id="CAK9871525.1"/>
    </source>
</evidence>
<dbReference type="InterPro" id="IPR002213">
    <property type="entry name" value="UDP_glucos_trans"/>
</dbReference>
<organism evidence="5 6">
    <name type="scientific">Sphagnum jensenii</name>
    <dbReference type="NCBI Taxonomy" id="128206"/>
    <lineage>
        <taxon>Eukaryota</taxon>
        <taxon>Viridiplantae</taxon>
        <taxon>Streptophyta</taxon>
        <taxon>Embryophyta</taxon>
        <taxon>Bryophyta</taxon>
        <taxon>Sphagnophytina</taxon>
        <taxon>Sphagnopsida</taxon>
        <taxon>Sphagnales</taxon>
        <taxon>Sphagnaceae</taxon>
        <taxon>Sphagnum</taxon>
    </lineage>
</organism>
<dbReference type="PROSITE" id="PS00375">
    <property type="entry name" value="UDPGT"/>
    <property type="match status" value="1"/>
</dbReference>
<name>A0ABP1B8S4_9BRYO</name>